<comment type="caution">
    <text evidence="2">The sequence shown here is derived from an EMBL/GenBank/DDBJ whole genome shotgun (WGS) entry which is preliminary data.</text>
</comment>
<accession>G5HHG3</accession>
<protein>
    <submittedName>
        <fullName evidence="2">Uncharacterized protein</fullName>
    </submittedName>
</protein>
<gene>
    <name evidence="2" type="ORF">HMPREF9469_02358</name>
</gene>
<reference evidence="2 3" key="1">
    <citation type="submission" date="2011-08" db="EMBL/GenBank/DDBJ databases">
        <title>The Genome Sequence of Clostridium citroniae WAL-17108.</title>
        <authorList>
            <consortium name="The Broad Institute Genome Sequencing Platform"/>
            <person name="Earl A."/>
            <person name="Ward D."/>
            <person name="Feldgarden M."/>
            <person name="Gevers D."/>
            <person name="Finegold S.M."/>
            <person name="Summanen P.H."/>
            <person name="Molitoris D.R."/>
            <person name="Vaisanen M.L."/>
            <person name="Daigneault M."/>
            <person name="Allen-Vercoe E."/>
            <person name="Young S.K."/>
            <person name="Zeng Q."/>
            <person name="Gargeya S."/>
            <person name="Fitzgerald M."/>
            <person name="Haas B."/>
            <person name="Abouelleil A."/>
            <person name="Alvarado L."/>
            <person name="Arachchi H.M."/>
            <person name="Berlin A."/>
            <person name="Brown A."/>
            <person name="Chapman S.B."/>
            <person name="Chen Z."/>
            <person name="Dunbar C."/>
            <person name="Freedman E."/>
            <person name="Gearin G."/>
            <person name="Gellesch M."/>
            <person name="Goldberg J."/>
            <person name="Griggs A."/>
            <person name="Gujja S."/>
            <person name="Heiman D."/>
            <person name="Howarth C."/>
            <person name="Larson L."/>
            <person name="Lui A."/>
            <person name="MacDonald P.J.P."/>
            <person name="Montmayeur A."/>
            <person name="Murphy C."/>
            <person name="Neiman D."/>
            <person name="Pearson M."/>
            <person name="Priest M."/>
            <person name="Roberts A."/>
            <person name="Saif S."/>
            <person name="Shea T."/>
            <person name="Shenoy N."/>
            <person name="Sisk P."/>
            <person name="Stolte C."/>
            <person name="Sykes S."/>
            <person name="Wortman J."/>
            <person name="Nusbaum C."/>
            <person name="Birren B."/>
        </authorList>
    </citation>
    <scope>NUCLEOTIDE SEQUENCE [LARGE SCALE GENOMIC DNA]</scope>
    <source>
        <strain evidence="2 3">WAL-17108</strain>
    </source>
</reference>
<dbReference type="SUPFAM" id="SSF56349">
    <property type="entry name" value="DNA breaking-rejoining enzymes"/>
    <property type="match status" value="1"/>
</dbReference>
<dbReference type="Proteomes" id="UP000003763">
    <property type="component" value="Unassembled WGS sequence"/>
</dbReference>
<keyword evidence="1" id="KW-0233">DNA recombination</keyword>
<evidence type="ECO:0000256" key="1">
    <source>
        <dbReference type="ARBA" id="ARBA00023172"/>
    </source>
</evidence>
<proteinExistence type="predicted"/>
<dbReference type="EMBL" id="ADLJ01000015">
    <property type="protein sequence ID" value="EHE99159.1"/>
    <property type="molecule type" value="Genomic_DNA"/>
</dbReference>
<dbReference type="GO" id="GO:0015074">
    <property type="term" value="P:DNA integration"/>
    <property type="evidence" value="ECO:0007669"/>
    <property type="project" value="InterPro"/>
</dbReference>
<evidence type="ECO:0000313" key="2">
    <source>
        <dbReference type="EMBL" id="EHE99159.1"/>
    </source>
</evidence>
<name>G5HHG3_9FIRM</name>
<organism evidence="2 3">
    <name type="scientific">[Clostridium] citroniae WAL-17108</name>
    <dbReference type="NCBI Taxonomy" id="742733"/>
    <lineage>
        <taxon>Bacteria</taxon>
        <taxon>Bacillati</taxon>
        <taxon>Bacillota</taxon>
        <taxon>Clostridia</taxon>
        <taxon>Lachnospirales</taxon>
        <taxon>Lachnospiraceae</taxon>
        <taxon>Enterocloster</taxon>
    </lineage>
</organism>
<dbReference type="PATRIC" id="fig|742733.3.peg.2451"/>
<dbReference type="InterPro" id="IPR013762">
    <property type="entry name" value="Integrase-like_cat_sf"/>
</dbReference>
<dbReference type="AlphaFoldDB" id="G5HHG3"/>
<dbReference type="GO" id="GO:0006310">
    <property type="term" value="P:DNA recombination"/>
    <property type="evidence" value="ECO:0007669"/>
    <property type="project" value="UniProtKB-KW"/>
</dbReference>
<dbReference type="GO" id="GO:0003677">
    <property type="term" value="F:DNA binding"/>
    <property type="evidence" value="ECO:0007669"/>
    <property type="project" value="InterPro"/>
</dbReference>
<dbReference type="Gene3D" id="1.10.443.10">
    <property type="entry name" value="Intergrase catalytic core"/>
    <property type="match status" value="1"/>
</dbReference>
<evidence type="ECO:0000313" key="3">
    <source>
        <dbReference type="Proteomes" id="UP000003763"/>
    </source>
</evidence>
<dbReference type="InterPro" id="IPR011010">
    <property type="entry name" value="DNA_brk_join_enz"/>
</dbReference>
<sequence length="44" mass="4919">MGSIRSLVHLADILGHSNVETTRIYTVSTGEEQEAVMKKMKMII</sequence>
<dbReference type="HOGENOM" id="CLU_217897_0_0_9"/>